<feature type="transmembrane region" description="Helical" evidence="1">
    <location>
        <begin position="33"/>
        <end position="51"/>
    </location>
</feature>
<proteinExistence type="predicted"/>
<dbReference type="AlphaFoldDB" id="H9UK30"/>
<feature type="transmembrane region" description="Helical" evidence="1">
    <location>
        <begin position="119"/>
        <end position="144"/>
    </location>
</feature>
<evidence type="ECO:0000313" key="3">
    <source>
        <dbReference type="Proteomes" id="UP000007383"/>
    </source>
</evidence>
<dbReference type="STRING" id="889378.Spiaf_1816"/>
<dbReference type="RefSeq" id="WP_014455856.1">
    <property type="nucleotide sequence ID" value="NC_017098.1"/>
</dbReference>
<dbReference type="eggNOG" id="ENOG5031CQJ">
    <property type="taxonomic scope" value="Bacteria"/>
</dbReference>
<feature type="transmembrane region" description="Helical" evidence="1">
    <location>
        <begin position="9"/>
        <end position="27"/>
    </location>
</feature>
<protein>
    <submittedName>
        <fullName evidence="2">Uncharacterized protein</fullName>
    </submittedName>
</protein>
<sequence length="175" mass="19650">MENRRPQKLFFFGLGATLVGGILLLLTTGVLPSVVSVWPALLLIVGIYLLYRGYTVPDSEGAVFLGFFLLLGGLFLVLLNTVLSWAVLERMWPLFMSVLAVALLFYGQQKKHEHRAAYMIPGLVLMLLSGVFLMFSLGLVQISFARFMVRWWPITIILLGLAVMLQNALKDHHKE</sequence>
<feature type="transmembrane region" description="Helical" evidence="1">
    <location>
        <begin position="91"/>
        <end position="107"/>
    </location>
</feature>
<feature type="transmembrane region" description="Helical" evidence="1">
    <location>
        <begin position="150"/>
        <end position="169"/>
    </location>
</feature>
<organism evidence="2 3">
    <name type="scientific">Spirochaeta africana (strain ATCC 700263 / DSM 8902 / Z-7692)</name>
    <dbReference type="NCBI Taxonomy" id="889378"/>
    <lineage>
        <taxon>Bacteria</taxon>
        <taxon>Pseudomonadati</taxon>
        <taxon>Spirochaetota</taxon>
        <taxon>Spirochaetia</taxon>
        <taxon>Spirochaetales</taxon>
        <taxon>Spirochaetaceae</taxon>
        <taxon>Spirochaeta</taxon>
    </lineage>
</organism>
<reference evidence="3" key="1">
    <citation type="journal article" date="2013" name="Stand. Genomic Sci.">
        <title>Complete genome sequence of the halophilic bacterium Spirochaeta africana type strain (Z-7692(T)) from the alkaline Lake Magadi in the East African Rift.</title>
        <authorList>
            <person name="Liolos K."/>
            <person name="Abt B."/>
            <person name="Scheuner C."/>
            <person name="Teshima H."/>
            <person name="Held B."/>
            <person name="Lapidus A."/>
            <person name="Nolan M."/>
            <person name="Lucas S."/>
            <person name="Deshpande S."/>
            <person name="Cheng J.F."/>
            <person name="Tapia R."/>
            <person name="Goodwin L.A."/>
            <person name="Pitluck S."/>
            <person name="Pagani I."/>
            <person name="Ivanova N."/>
            <person name="Mavromatis K."/>
            <person name="Mikhailova N."/>
            <person name="Huntemann M."/>
            <person name="Pati A."/>
            <person name="Chen A."/>
            <person name="Palaniappan K."/>
            <person name="Land M."/>
            <person name="Rohde M."/>
            <person name="Tindall B.J."/>
            <person name="Detter J.C."/>
            <person name="Goker M."/>
            <person name="Bristow J."/>
            <person name="Eisen J.A."/>
            <person name="Markowitz V."/>
            <person name="Hugenholtz P."/>
            <person name="Woyke T."/>
            <person name="Klenk H.P."/>
            <person name="Kyrpides N.C."/>
        </authorList>
    </citation>
    <scope>NUCLEOTIDE SEQUENCE</scope>
    <source>
        <strain evidence="3">ATCC 700263 / DSM 8902 / Z-7692</strain>
    </source>
</reference>
<dbReference type="KEGG" id="sfc:Spiaf_1816"/>
<keyword evidence="1" id="KW-0812">Transmembrane</keyword>
<keyword evidence="1" id="KW-1133">Transmembrane helix</keyword>
<keyword evidence="1" id="KW-0472">Membrane</keyword>
<gene>
    <name evidence="2" type="ordered locus">Spiaf_1816</name>
</gene>
<dbReference type="PATRIC" id="fig|889378.3.peg.1805"/>
<feature type="transmembrane region" description="Helical" evidence="1">
    <location>
        <begin position="63"/>
        <end position="85"/>
    </location>
</feature>
<evidence type="ECO:0000256" key="1">
    <source>
        <dbReference type="SAM" id="Phobius"/>
    </source>
</evidence>
<dbReference type="HOGENOM" id="CLU_121970_0_0_12"/>
<accession>H9UK30</accession>
<name>H9UK30_SPIAZ</name>
<dbReference type="EMBL" id="CP003282">
    <property type="protein sequence ID" value="AFG37873.1"/>
    <property type="molecule type" value="Genomic_DNA"/>
</dbReference>
<evidence type="ECO:0000313" key="2">
    <source>
        <dbReference type="EMBL" id="AFG37873.1"/>
    </source>
</evidence>
<keyword evidence="3" id="KW-1185">Reference proteome</keyword>
<dbReference type="Proteomes" id="UP000007383">
    <property type="component" value="Chromosome"/>
</dbReference>